<comment type="caution">
    <text evidence="2">The sequence shown here is derived from an EMBL/GenBank/DDBJ whole genome shotgun (WGS) entry which is preliminary data.</text>
</comment>
<evidence type="ECO:0000313" key="3">
    <source>
        <dbReference type="Proteomes" id="UP000654075"/>
    </source>
</evidence>
<feature type="compositionally biased region" description="Low complexity" evidence="1">
    <location>
        <begin position="172"/>
        <end position="200"/>
    </location>
</feature>
<gene>
    <name evidence="2" type="ORF">PGLA1383_LOCUS3579</name>
</gene>
<dbReference type="OrthoDB" id="10653139at2759"/>
<evidence type="ECO:0000256" key="1">
    <source>
        <dbReference type="SAM" id="MobiDB-lite"/>
    </source>
</evidence>
<organism evidence="2 3">
    <name type="scientific">Polarella glacialis</name>
    <name type="common">Dinoflagellate</name>
    <dbReference type="NCBI Taxonomy" id="89957"/>
    <lineage>
        <taxon>Eukaryota</taxon>
        <taxon>Sar</taxon>
        <taxon>Alveolata</taxon>
        <taxon>Dinophyceae</taxon>
        <taxon>Suessiales</taxon>
        <taxon>Suessiaceae</taxon>
        <taxon>Polarella</taxon>
    </lineage>
</organism>
<sequence length="451" mass="49437">MPDLEELGDAAPSSGAHAAVKWRECGSRYDFRLKAADGSPLSLQVAISKTNGCHETAARIARLCYEKIEQGMSKDEVMTFRNSLQASVANKPAKPKAASSAAAPKEAAAAPAAALVAPSPAAQATPLPDALKQQEQDPMARAIAAASAAAAAAVAAAVAVQESQRQSPPKQPEIQQQTQQQQQASYQQQPLQHPPQQLQQTVPSEAREPARKTKKKTVVRIAGRDNARPSATINGVFSVRKTLFHGRKCFERLGECMVDNRFLFYSSPLFQWKISDRLDDAAPVFAFALSNDRGTSLPTGPEIEWMVFDGADSYSHDPEVQLLEEVIEVEEDETAHQDKKRKKKKGDAEAEPDLLLLKRTKLEEMAAAAWQLEQEGKLQTALMIDGRDLSRKNHLINGVYVARAGNFHGARSYEKIGNSGKRFLFYSATKQGWKISDKLQDLQSFAYARVE</sequence>
<name>A0A813D8A9_POLGL</name>
<feature type="region of interest" description="Disordered" evidence="1">
    <location>
        <begin position="162"/>
        <end position="218"/>
    </location>
</feature>
<protein>
    <submittedName>
        <fullName evidence="2">Uncharacterized protein</fullName>
    </submittedName>
</protein>
<dbReference type="EMBL" id="CAJNNV010001265">
    <property type="protein sequence ID" value="CAE8584651.1"/>
    <property type="molecule type" value="Genomic_DNA"/>
</dbReference>
<evidence type="ECO:0000313" key="2">
    <source>
        <dbReference type="EMBL" id="CAE8584651.1"/>
    </source>
</evidence>
<proteinExistence type="predicted"/>
<keyword evidence="3" id="KW-1185">Reference proteome</keyword>
<feature type="non-terminal residue" evidence="2">
    <location>
        <position position="451"/>
    </location>
</feature>
<accession>A0A813D8A9</accession>
<dbReference type="AlphaFoldDB" id="A0A813D8A9"/>
<reference evidence="2" key="1">
    <citation type="submission" date="2021-02" db="EMBL/GenBank/DDBJ databases">
        <authorList>
            <person name="Dougan E. K."/>
            <person name="Rhodes N."/>
            <person name="Thang M."/>
            <person name="Chan C."/>
        </authorList>
    </citation>
    <scope>NUCLEOTIDE SEQUENCE</scope>
</reference>
<dbReference type="Proteomes" id="UP000654075">
    <property type="component" value="Unassembled WGS sequence"/>
</dbReference>